<protein>
    <recommendedName>
        <fullName evidence="7">DNA-directed RNA polymerases I, II, and III subunit RPABC3</fullName>
    </recommendedName>
</protein>
<evidence type="ECO:0000256" key="2">
    <source>
        <dbReference type="ARBA" id="ARBA00008912"/>
    </source>
</evidence>
<dbReference type="PIRSF" id="PIRSF000779">
    <property type="entry name" value="RNA_pol_Rpb8"/>
    <property type="match status" value="1"/>
</dbReference>
<dbReference type="GO" id="GO:0005665">
    <property type="term" value="C:RNA polymerase II, core complex"/>
    <property type="evidence" value="ECO:0007669"/>
    <property type="project" value="UniProtKB-UniRule"/>
</dbReference>
<name>A0A2G5DML3_AQUCA</name>
<dbReference type="FunFam" id="2.40.50.140:FF:000073">
    <property type="entry name" value="DNA-directed RNA polymerases I, II, and III subunit RPABC3"/>
    <property type="match status" value="1"/>
</dbReference>
<dbReference type="PANTHER" id="PTHR10917:SF0">
    <property type="entry name" value="DNA-DIRECTED RNA POLYMERASES I, II, AND III SUBUNIT RPABC3"/>
    <property type="match status" value="1"/>
</dbReference>
<dbReference type="GO" id="GO:0005736">
    <property type="term" value="C:RNA polymerase I complex"/>
    <property type="evidence" value="ECO:0007669"/>
    <property type="project" value="TreeGrafter"/>
</dbReference>
<dbReference type="OrthoDB" id="20018at2759"/>
<gene>
    <name evidence="5" type="ORF">AQUCO_01700384v1</name>
</gene>
<sequence length="146" mass="16323">MADILFEDIFTIKRMNPDGKKFDKVSRVEVEGEHFNTKMQLDVNTDIYPLHDGEKFTMVLAPTLSLDGTPDTGYFTPGGRKSLADKFEYVMHGKLYKISEGGSGTNVTVEVYASFGGLLMKLSGEPTIASKFELDQRLFLLMRKVG</sequence>
<evidence type="ECO:0008006" key="7">
    <source>
        <dbReference type="Google" id="ProtNLM"/>
    </source>
</evidence>
<proteinExistence type="inferred from homology"/>
<dbReference type="Pfam" id="PF03870">
    <property type="entry name" value="RNA_pol_Rpb8"/>
    <property type="match status" value="1"/>
</dbReference>
<dbReference type="GO" id="GO:0000419">
    <property type="term" value="C:RNA polymerase V complex"/>
    <property type="evidence" value="ECO:0007669"/>
    <property type="project" value="UniProtKB-ARBA"/>
</dbReference>
<evidence type="ECO:0000256" key="3">
    <source>
        <dbReference type="ARBA" id="ARBA00023242"/>
    </source>
</evidence>
<comment type="subcellular location">
    <subcellularLocation>
        <location evidence="1">Nucleus</location>
    </subcellularLocation>
</comment>
<comment type="similarity">
    <text evidence="2 4">Belongs to the eukaryotic RPB8 RNA polymerase subunit family.</text>
</comment>
<evidence type="ECO:0000256" key="4">
    <source>
        <dbReference type="PIRNR" id="PIRNR000779"/>
    </source>
</evidence>
<dbReference type="InParanoid" id="A0A2G5DML3"/>
<dbReference type="GO" id="GO:0006351">
    <property type="term" value="P:DNA-templated transcription"/>
    <property type="evidence" value="ECO:0007669"/>
    <property type="project" value="UniProtKB-UniRule"/>
</dbReference>
<dbReference type="GO" id="GO:0003899">
    <property type="term" value="F:DNA-directed RNA polymerase activity"/>
    <property type="evidence" value="ECO:0007669"/>
    <property type="project" value="UniProtKB-UniRule"/>
</dbReference>
<dbReference type="AlphaFoldDB" id="A0A2G5DML3"/>
<dbReference type="SUPFAM" id="SSF50249">
    <property type="entry name" value="Nucleic acid-binding proteins"/>
    <property type="match status" value="1"/>
</dbReference>
<dbReference type="GO" id="GO:0005666">
    <property type="term" value="C:RNA polymerase III complex"/>
    <property type="evidence" value="ECO:0007669"/>
    <property type="project" value="TreeGrafter"/>
</dbReference>
<dbReference type="EMBL" id="KZ305034">
    <property type="protein sequence ID" value="PIA44751.1"/>
    <property type="molecule type" value="Genomic_DNA"/>
</dbReference>
<dbReference type="SMART" id="SM00658">
    <property type="entry name" value="RPOL8c"/>
    <property type="match status" value="1"/>
</dbReference>
<keyword evidence="6" id="KW-1185">Reference proteome</keyword>
<dbReference type="Proteomes" id="UP000230069">
    <property type="component" value="Unassembled WGS sequence"/>
</dbReference>
<dbReference type="PANTHER" id="PTHR10917">
    <property type="entry name" value="DNA-DIRECTED RNA POLYMERASES I, II, AND III SUBUNIT RPABC3"/>
    <property type="match status" value="1"/>
</dbReference>
<dbReference type="STRING" id="218851.A0A2G5DML3"/>
<organism evidence="5 6">
    <name type="scientific">Aquilegia coerulea</name>
    <name type="common">Rocky mountain columbine</name>
    <dbReference type="NCBI Taxonomy" id="218851"/>
    <lineage>
        <taxon>Eukaryota</taxon>
        <taxon>Viridiplantae</taxon>
        <taxon>Streptophyta</taxon>
        <taxon>Embryophyta</taxon>
        <taxon>Tracheophyta</taxon>
        <taxon>Spermatophyta</taxon>
        <taxon>Magnoliopsida</taxon>
        <taxon>Ranunculales</taxon>
        <taxon>Ranunculaceae</taxon>
        <taxon>Thalictroideae</taxon>
        <taxon>Aquilegia</taxon>
    </lineage>
</organism>
<reference evidence="5 6" key="1">
    <citation type="submission" date="2017-09" db="EMBL/GenBank/DDBJ databases">
        <title>WGS assembly of Aquilegia coerulea Goldsmith.</title>
        <authorList>
            <person name="Hodges S."/>
            <person name="Kramer E."/>
            <person name="Nordborg M."/>
            <person name="Tomkins J."/>
            <person name="Borevitz J."/>
            <person name="Derieg N."/>
            <person name="Yan J."/>
            <person name="Mihaltcheva S."/>
            <person name="Hayes R.D."/>
            <person name="Rokhsar D."/>
        </authorList>
    </citation>
    <scope>NUCLEOTIDE SEQUENCE [LARGE SCALE GENOMIC DNA]</scope>
    <source>
        <strain evidence="6">cv. Goldsmith</strain>
    </source>
</reference>
<evidence type="ECO:0000313" key="6">
    <source>
        <dbReference type="Proteomes" id="UP000230069"/>
    </source>
</evidence>
<dbReference type="FunCoup" id="A0A2G5DML3">
    <property type="interactions" value="3414"/>
</dbReference>
<keyword evidence="3 4" id="KW-0539">Nucleus</keyword>
<evidence type="ECO:0000256" key="1">
    <source>
        <dbReference type="ARBA" id="ARBA00004123"/>
    </source>
</evidence>
<evidence type="ECO:0000313" key="5">
    <source>
        <dbReference type="EMBL" id="PIA44751.1"/>
    </source>
</evidence>
<accession>A0A2G5DML3</accession>
<dbReference type="InterPro" id="IPR012340">
    <property type="entry name" value="NA-bd_OB-fold"/>
</dbReference>
<dbReference type="InterPro" id="IPR005570">
    <property type="entry name" value="RPABC3"/>
</dbReference>
<dbReference type="Gene3D" id="2.40.50.140">
    <property type="entry name" value="Nucleic acid-binding proteins"/>
    <property type="match status" value="1"/>
</dbReference>